<dbReference type="Proteomes" id="UP000281564">
    <property type="component" value="Unassembled WGS sequence"/>
</dbReference>
<dbReference type="RefSeq" id="WP_120083850.1">
    <property type="nucleotide sequence ID" value="NZ_QMDW01000005.1"/>
</dbReference>
<keyword evidence="1" id="KW-0862">Zinc</keyword>
<comment type="caution">
    <text evidence="4">The sequence shown here is derived from an EMBL/GenBank/DDBJ whole genome shotgun (WGS) entry which is preliminary data.</text>
</comment>
<evidence type="ECO:0000259" key="3">
    <source>
        <dbReference type="PROSITE" id="PS50966"/>
    </source>
</evidence>
<proteinExistence type="predicted"/>
<sequence>METDIPMATAASDSNPVEESTPSIENAAIRREGRAQTQEMDVSLLRQGGIYEVRSASGGIYEVDALQRTCTCPDEPPENDCKHYRRVRTDIQAGLVPRPDGKLPNTTQSALTDEEIHAVRSAEATILKQYLLDALLARELERTRLDQEIHDIEFLVEVLLEVGISEAYNLDEGSILLPDLG</sequence>
<dbReference type="GO" id="GO:0008270">
    <property type="term" value="F:zinc ion binding"/>
    <property type="evidence" value="ECO:0007669"/>
    <property type="project" value="UniProtKB-KW"/>
</dbReference>
<dbReference type="EMBL" id="QMDW01000005">
    <property type="protein sequence ID" value="RJX50652.1"/>
    <property type="molecule type" value="Genomic_DNA"/>
</dbReference>
<protein>
    <recommendedName>
        <fullName evidence="3">SWIM-type domain-containing protein</fullName>
    </recommendedName>
</protein>
<accession>A0A3A6QCS5</accession>
<organism evidence="4 5">
    <name type="scientific">Halonotius pteroides</name>
    <dbReference type="NCBI Taxonomy" id="268735"/>
    <lineage>
        <taxon>Archaea</taxon>
        <taxon>Methanobacteriati</taxon>
        <taxon>Methanobacteriota</taxon>
        <taxon>Stenosarchaea group</taxon>
        <taxon>Halobacteria</taxon>
        <taxon>Halobacteriales</taxon>
        <taxon>Haloferacaceae</taxon>
        <taxon>Halonotius</taxon>
    </lineage>
</organism>
<keyword evidence="1" id="KW-0863">Zinc-finger</keyword>
<reference evidence="4 5" key="1">
    <citation type="submission" date="2018-06" db="EMBL/GenBank/DDBJ databases">
        <title>Halonotius sp. F13-13 a new haloarchaeeon isolated from a solar saltern from Isla Cristina, Huelva, Spain.</title>
        <authorList>
            <person name="Duran-Viseras A."/>
            <person name="Sanchez-Porro C."/>
            <person name="Ventosa A."/>
        </authorList>
    </citation>
    <scope>NUCLEOTIDE SEQUENCE [LARGE SCALE GENOMIC DNA]</scope>
    <source>
        <strain evidence="4 5">CECT 7525</strain>
    </source>
</reference>
<evidence type="ECO:0000313" key="5">
    <source>
        <dbReference type="Proteomes" id="UP000281564"/>
    </source>
</evidence>
<gene>
    <name evidence="4" type="ORF">DP106_05160</name>
</gene>
<feature type="region of interest" description="Disordered" evidence="2">
    <location>
        <begin position="1"/>
        <end position="38"/>
    </location>
</feature>
<evidence type="ECO:0000313" key="4">
    <source>
        <dbReference type="EMBL" id="RJX50652.1"/>
    </source>
</evidence>
<dbReference type="AlphaFoldDB" id="A0A3A6QCS5"/>
<dbReference type="PROSITE" id="PS50966">
    <property type="entry name" value="ZF_SWIM"/>
    <property type="match status" value="1"/>
</dbReference>
<keyword evidence="5" id="KW-1185">Reference proteome</keyword>
<name>A0A3A6QCS5_9EURY</name>
<keyword evidence="1" id="KW-0479">Metal-binding</keyword>
<dbReference type="OrthoDB" id="142306at2157"/>
<evidence type="ECO:0000256" key="2">
    <source>
        <dbReference type="SAM" id="MobiDB-lite"/>
    </source>
</evidence>
<dbReference type="InterPro" id="IPR007527">
    <property type="entry name" value="Znf_SWIM"/>
</dbReference>
<feature type="compositionally biased region" description="Polar residues" evidence="2">
    <location>
        <begin position="11"/>
        <end position="24"/>
    </location>
</feature>
<evidence type="ECO:0000256" key="1">
    <source>
        <dbReference type="PROSITE-ProRule" id="PRU00325"/>
    </source>
</evidence>
<feature type="domain" description="SWIM-type" evidence="3">
    <location>
        <begin position="61"/>
        <end position="92"/>
    </location>
</feature>